<evidence type="ECO:0000313" key="3">
    <source>
        <dbReference type="Proteomes" id="UP001430356"/>
    </source>
</evidence>
<comment type="caution">
    <text evidence="2">The sequence shown here is derived from an EMBL/GenBank/DDBJ whole genome shotgun (WGS) entry which is preliminary data.</text>
</comment>
<dbReference type="AlphaFoldDB" id="A0AAW0EP24"/>
<dbReference type="Proteomes" id="UP001430356">
    <property type="component" value="Unassembled WGS sequence"/>
</dbReference>
<protein>
    <recommendedName>
        <fullName evidence="4">Terminase small subunit</fullName>
    </recommendedName>
</protein>
<feature type="region of interest" description="Disordered" evidence="1">
    <location>
        <begin position="1"/>
        <end position="52"/>
    </location>
</feature>
<dbReference type="EMBL" id="JAECZO010000046">
    <property type="protein sequence ID" value="KAK7195042.1"/>
    <property type="molecule type" value="Genomic_DNA"/>
</dbReference>
<organism evidence="2 3">
    <name type="scientific">Novymonas esmeraldas</name>
    <dbReference type="NCBI Taxonomy" id="1808958"/>
    <lineage>
        <taxon>Eukaryota</taxon>
        <taxon>Discoba</taxon>
        <taxon>Euglenozoa</taxon>
        <taxon>Kinetoplastea</taxon>
        <taxon>Metakinetoplastina</taxon>
        <taxon>Trypanosomatida</taxon>
        <taxon>Trypanosomatidae</taxon>
        <taxon>Novymonas</taxon>
    </lineage>
</organism>
<sequence length="209" mass="22084">MPPRDRFHSPRAPHHPPSRFAKKEGPRHVGKRVGTAAGPSSTAPSASAVAAASTAREHALRGALVKALSHSSSAGESGAASASANSVDAYGTGSPTDRLQFGYSPAVAAEAVAFHARFTAEAWVAARKSAGRIAFVKKQKLEVPHCEPITSILKLQSHWKQLNLFQSGIHGSTGSKLKADDLDRLVEMLASKQRIDDDDDDDEDGDKTA</sequence>
<keyword evidence="3" id="KW-1185">Reference proteome</keyword>
<evidence type="ECO:0000313" key="2">
    <source>
        <dbReference type="EMBL" id="KAK7195042.1"/>
    </source>
</evidence>
<reference evidence="2 3" key="1">
    <citation type="journal article" date="2021" name="MBio">
        <title>A New Model Trypanosomatid, Novymonas esmeraldas: Genomic Perception of Its 'Candidatus Pandoraea novymonadis' Endosymbiont.</title>
        <authorList>
            <person name="Zakharova A."/>
            <person name="Saura A."/>
            <person name="Butenko A."/>
            <person name="Podesvova L."/>
            <person name="Warmusova S."/>
            <person name="Kostygov A.Y."/>
            <person name="Nenarokova A."/>
            <person name="Lukes J."/>
            <person name="Opperdoes F.R."/>
            <person name="Yurchenko V."/>
        </authorList>
    </citation>
    <scope>NUCLEOTIDE SEQUENCE [LARGE SCALE GENOMIC DNA]</scope>
    <source>
        <strain evidence="2 3">E262AT.01</strain>
    </source>
</reference>
<evidence type="ECO:0000256" key="1">
    <source>
        <dbReference type="SAM" id="MobiDB-lite"/>
    </source>
</evidence>
<accession>A0AAW0EP24</accession>
<name>A0AAW0EP24_9TRYP</name>
<gene>
    <name evidence="2" type="ORF">NESM_000427000</name>
</gene>
<proteinExistence type="predicted"/>
<feature type="compositionally biased region" description="Low complexity" evidence="1">
    <location>
        <begin position="34"/>
        <end position="52"/>
    </location>
</feature>
<evidence type="ECO:0008006" key="4">
    <source>
        <dbReference type="Google" id="ProtNLM"/>
    </source>
</evidence>